<dbReference type="SMR" id="Q23ML1"/>
<evidence type="ECO:0000313" key="4">
    <source>
        <dbReference type="Proteomes" id="UP000009168"/>
    </source>
</evidence>
<dbReference type="HOGENOM" id="CLU_988600_0_0_1"/>
<feature type="compositionally biased region" description="Basic and acidic residues" evidence="2">
    <location>
        <begin position="92"/>
        <end position="107"/>
    </location>
</feature>
<dbReference type="AlphaFoldDB" id="Q23ML1"/>
<feature type="coiled-coil region" evidence="1">
    <location>
        <begin position="135"/>
        <end position="162"/>
    </location>
</feature>
<dbReference type="InParanoid" id="Q23ML1"/>
<name>Q23ML1_TETTS</name>
<protein>
    <submittedName>
        <fullName evidence="3">Uncharacterized protein</fullName>
    </submittedName>
</protein>
<gene>
    <name evidence="3" type="ORF">TTHERM_01046860</name>
</gene>
<proteinExistence type="predicted"/>
<dbReference type="RefSeq" id="XP_001018000.1">
    <property type="nucleotide sequence ID" value="XM_001018000.3"/>
</dbReference>
<organism evidence="3 4">
    <name type="scientific">Tetrahymena thermophila (strain SB210)</name>
    <dbReference type="NCBI Taxonomy" id="312017"/>
    <lineage>
        <taxon>Eukaryota</taxon>
        <taxon>Sar</taxon>
        <taxon>Alveolata</taxon>
        <taxon>Ciliophora</taxon>
        <taxon>Intramacronucleata</taxon>
        <taxon>Oligohymenophorea</taxon>
        <taxon>Hymenostomatida</taxon>
        <taxon>Tetrahymenina</taxon>
        <taxon>Tetrahymenidae</taxon>
        <taxon>Tetrahymena</taxon>
    </lineage>
</organism>
<dbReference type="Proteomes" id="UP000009168">
    <property type="component" value="Unassembled WGS sequence"/>
</dbReference>
<sequence length="282" mass="33873">MNQNPLKDFEQKFENFIRLWVRYFYHVDQYVLAIEILIDSKKAMLQYDYLVKGRLQNKENEFNRKRLEVLEDLYSVFILNKQEIKSTLPEPDANKGDQEKKETQKQRDKRLDESIVWGFDFDNLDKYEYYITQMKQSCEADKVKLENEIDKLESNMDADIQKQEARKNDISRIKKFTDLTLKIIEDSLKHVLEAAKKTDIKKSAYHTNNYNLQSSQEMDESKFFTVADQKLKCKQYARLHSYCIENSLFHQSEKELPKEETQIIQQETIIEHTPEKKKKQKK</sequence>
<evidence type="ECO:0000256" key="2">
    <source>
        <dbReference type="SAM" id="MobiDB-lite"/>
    </source>
</evidence>
<keyword evidence="4" id="KW-1185">Reference proteome</keyword>
<feature type="region of interest" description="Disordered" evidence="2">
    <location>
        <begin position="88"/>
        <end position="107"/>
    </location>
</feature>
<dbReference type="EMBL" id="GG662659">
    <property type="protein sequence ID" value="EAR97755.1"/>
    <property type="molecule type" value="Genomic_DNA"/>
</dbReference>
<keyword evidence="1" id="KW-0175">Coiled coil</keyword>
<reference evidence="4" key="1">
    <citation type="journal article" date="2006" name="PLoS Biol.">
        <title>Macronuclear genome sequence of the ciliate Tetrahymena thermophila, a model eukaryote.</title>
        <authorList>
            <person name="Eisen J.A."/>
            <person name="Coyne R.S."/>
            <person name="Wu M."/>
            <person name="Wu D."/>
            <person name="Thiagarajan M."/>
            <person name="Wortman J.R."/>
            <person name="Badger J.H."/>
            <person name="Ren Q."/>
            <person name="Amedeo P."/>
            <person name="Jones K.M."/>
            <person name="Tallon L.J."/>
            <person name="Delcher A.L."/>
            <person name="Salzberg S.L."/>
            <person name="Silva J.C."/>
            <person name="Haas B.J."/>
            <person name="Majoros W.H."/>
            <person name="Farzad M."/>
            <person name="Carlton J.M."/>
            <person name="Smith R.K. Jr."/>
            <person name="Garg J."/>
            <person name="Pearlman R.E."/>
            <person name="Karrer K.M."/>
            <person name="Sun L."/>
            <person name="Manning G."/>
            <person name="Elde N.C."/>
            <person name="Turkewitz A.P."/>
            <person name="Asai D.J."/>
            <person name="Wilkes D.E."/>
            <person name="Wang Y."/>
            <person name="Cai H."/>
            <person name="Collins K."/>
            <person name="Stewart B.A."/>
            <person name="Lee S.R."/>
            <person name="Wilamowska K."/>
            <person name="Weinberg Z."/>
            <person name="Ruzzo W.L."/>
            <person name="Wloga D."/>
            <person name="Gaertig J."/>
            <person name="Frankel J."/>
            <person name="Tsao C.-C."/>
            <person name="Gorovsky M.A."/>
            <person name="Keeling P.J."/>
            <person name="Waller R.F."/>
            <person name="Patron N.J."/>
            <person name="Cherry J.M."/>
            <person name="Stover N.A."/>
            <person name="Krieger C.J."/>
            <person name="del Toro C."/>
            <person name="Ryder H.F."/>
            <person name="Williamson S.C."/>
            <person name="Barbeau R.A."/>
            <person name="Hamilton E.P."/>
            <person name="Orias E."/>
        </authorList>
    </citation>
    <scope>NUCLEOTIDE SEQUENCE [LARGE SCALE GENOMIC DNA]</scope>
    <source>
        <strain evidence="4">SB210</strain>
    </source>
</reference>
<evidence type="ECO:0000256" key="1">
    <source>
        <dbReference type="SAM" id="Coils"/>
    </source>
</evidence>
<accession>Q23ML1</accession>
<dbReference type="KEGG" id="tet:TTHERM_01046860"/>
<dbReference type="GeneID" id="7843819"/>
<evidence type="ECO:0000313" key="3">
    <source>
        <dbReference type="EMBL" id="EAR97755.1"/>
    </source>
</evidence>